<organism evidence="3 4">
    <name type="scientific">Algivirga pacifica</name>
    <dbReference type="NCBI Taxonomy" id="1162670"/>
    <lineage>
        <taxon>Bacteria</taxon>
        <taxon>Pseudomonadati</taxon>
        <taxon>Bacteroidota</taxon>
        <taxon>Cytophagia</taxon>
        <taxon>Cytophagales</taxon>
        <taxon>Flammeovirgaceae</taxon>
        <taxon>Algivirga</taxon>
    </lineage>
</organism>
<feature type="domain" description="Potassium channel" evidence="2">
    <location>
        <begin position="166"/>
        <end position="212"/>
    </location>
</feature>
<protein>
    <recommendedName>
        <fullName evidence="2">Potassium channel domain-containing protein</fullName>
    </recommendedName>
</protein>
<keyword evidence="1" id="KW-0812">Transmembrane</keyword>
<name>A0ABP9DJX9_9BACT</name>
<feature type="transmembrane region" description="Helical" evidence="1">
    <location>
        <begin position="37"/>
        <end position="55"/>
    </location>
</feature>
<evidence type="ECO:0000256" key="1">
    <source>
        <dbReference type="SAM" id="Phobius"/>
    </source>
</evidence>
<reference evidence="4" key="1">
    <citation type="journal article" date="2019" name="Int. J. Syst. Evol. Microbiol.">
        <title>The Global Catalogue of Microorganisms (GCM) 10K type strain sequencing project: providing services to taxonomists for standard genome sequencing and annotation.</title>
        <authorList>
            <consortium name="The Broad Institute Genomics Platform"/>
            <consortium name="The Broad Institute Genome Sequencing Center for Infectious Disease"/>
            <person name="Wu L."/>
            <person name="Ma J."/>
        </authorList>
    </citation>
    <scope>NUCLEOTIDE SEQUENCE [LARGE SCALE GENOMIC DNA]</scope>
    <source>
        <strain evidence="4">JCM 18326</strain>
    </source>
</reference>
<keyword evidence="1" id="KW-1133">Transmembrane helix</keyword>
<comment type="caution">
    <text evidence="3">The sequence shown here is derived from an EMBL/GenBank/DDBJ whole genome shotgun (WGS) entry which is preliminary data.</text>
</comment>
<dbReference type="Pfam" id="PF07885">
    <property type="entry name" value="Ion_trans_2"/>
    <property type="match status" value="1"/>
</dbReference>
<gene>
    <name evidence="3" type="ORF">GCM10023331_31460</name>
</gene>
<feature type="transmembrane region" description="Helical" evidence="1">
    <location>
        <begin position="195"/>
        <end position="216"/>
    </location>
</feature>
<dbReference type="Gene3D" id="1.10.287.70">
    <property type="match status" value="1"/>
</dbReference>
<evidence type="ECO:0000259" key="2">
    <source>
        <dbReference type="Pfam" id="PF07885"/>
    </source>
</evidence>
<dbReference type="RefSeq" id="WP_345373496.1">
    <property type="nucleotide sequence ID" value="NZ_BAABJX010000051.1"/>
</dbReference>
<feature type="transmembrane region" description="Helical" evidence="1">
    <location>
        <begin position="12"/>
        <end position="31"/>
    </location>
</feature>
<feature type="transmembrane region" description="Helical" evidence="1">
    <location>
        <begin position="166"/>
        <end position="183"/>
    </location>
</feature>
<keyword evidence="4" id="KW-1185">Reference proteome</keyword>
<proteinExistence type="predicted"/>
<feature type="transmembrane region" description="Helical" evidence="1">
    <location>
        <begin position="120"/>
        <end position="146"/>
    </location>
</feature>
<feature type="transmembrane region" description="Helical" evidence="1">
    <location>
        <begin position="62"/>
        <end position="82"/>
    </location>
</feature>
<dbReference type="Proteomes" id="UP001500298">
    <property type="component" value="Unassembled WGS sequence"/>
</dbReference>
<keyword evidence="1" id="KW-0472">Membrane</keyword>
<evidence type="ECO:0000313" key="4">
    <source>
        <dbReference type="Proteomes" id="UP001500298"/>
    </source>
</evidence>
<sequence>MTIKQRILSYKYELFLVGQLSILFGTLLVPSGNYGKWISLLLFCLNVGSGSLILFAETNRGLFKALVTSILITTIFILTSFYPSQSPIQYLKFITMFAFYIIVTWVLIRQVWRSEQVTTKTILGLIAGFINLGLVGFFIFLSIELVNADSFSGMGSLTDYERTERVMYFSFITLLTIGYGEIVPETDMAQKATIFVGLIGQLYLAVLTAIIIGKYLTHQER</sequence>
<dbReference type="EMBL" id="BAABJX010000051">
    <property type="protein sequence ID" value="GAA4844304.1"/>
    <property type="molecule type" value="Genomic_DNA"/>
</dbReference>
<dbReference type="SUPFAM" id="SSF81324">
    <property type="entry name" value="Voltage-gated potassium channels"/>
    <property type="match status" value="1"/>
</dbReference>
<feature type="transmembrane region" description="Helical" evidence="1">
    <location>
        <begin position="88"/>
        <end position="108"/>
    </location>
</feature>
<evidence type="ECO:0000313" key="3">
    <source>
        <dbReference type="EMBL" id="GAA4844304.1"/>
    </source>
</evidence>
<dbReference type="InterPro" id="IPR013099">
    <property type="entry name" value="K_chnl_dom"/>
</dbReference>
<accession>A0ABP9DJX9</accession>